<dbReference type="HOGENOM" id="CLU_1787448_0_0_1"/>
<dbReference type="AlphaFoldDB" id="A0A0D0DBB5"/>
<feature type="region of interest" description="Disordered" evidence="1">
    <location>
        <begin position="55"/>
        <end position="98"/>
    </location>
</feature>
<dbReference type="OrthoDB" id="2666774at2759"/>
<dbReference type="InParanoid" id="A0A0D0DBB5"/>
<evidence type="ECO:0000313" key="2">
    <source>
        <dbReference type="EMBL" id="KIK81371.1"/>
    </source>
</evidence>
<proteinExistence type="predicted"/>
<gene>
    <name evidence="2" type="ORF">PAXRUDRAFT_35887</name>
</gene>
<dbReference type="EMBL" id="KN825811">
    <property type="protein sequence ID" value="KIK81371.1"/>
    <property type="molecule type" value="Genomic_DNA"/>
</dbReference>
<keyword evidence="3" id="KW-1185">Reference proteome</keyword>
<name>A0A0D0DBB5_9AGAM</name>
<evidence type="ECO:0000313" key="3">
    <source>
        <dbReference type="Proteomes" id="UP000054538"/>
    </source>
</evidence>
<evidence type="ECO:0000256" key="1">
    <source>
        <dbReference type="SAM" id="MobiDB-lite"/>
    </source>
</evidence>
<feature type="compositionally biased region" description="Acidic residues" evidence="1">
    <location>
        <begin position="70"/>
        <end position="92"/>
    </location>
</feature>
<reference evidence="2 3" key="1">
    <citation type="submission" date="2014-04" db="EMBL/GenBank/DDBJ databases">
        <authorList>
            <consortium name="DOE Joint Genome Institute"/>
            <person name="Kuo A."/>
            <person name="Kohler A."/>
            <person name="Jargeat P."/>
            <person name="Nagy L.G."/>
            <person name="Floudas D."/>
            <person name="Copeland A."/>
            <person name="Barry K.W."/>
            <person name="Cichocki N."/>
            <person name="Veneault-Fourrey C."/>
            <person name="LaButti K."/>
            <person name="Lindquist E.A."/>
            <person name="Lipzen A."/>
            <person name="Lundell T."/>
            <person name="Morin E."/>
            <person name="Murat C."/>
            <person name="Sun H."/>
            <person name="Tunlid A."/>
            <person name="Henrissat B."/>
            <person name="Grigoriev I.V."/>
            <person name="Hibbett D.S."/>
            <person name="Martin F."/>
            <person name="Nordberg H.P."/>
            <person name="Cantor M.N."/>
            <person name="Hua S.X."/>
        </authorList>
    </citation>
    <scope>NUCLEOTIDE SEQUENCE [LARGE SCALE GENOMIC DNA]</scope>
    <source>
        <strain evidence="2 3">Ve08.2h10</strain>
    </source>
</reference>
<dbReference type="Proteomes" id="UP000054538">
    <property type="component" value="Unassembled WGS sequence"/>
</dbReference>
<accession>A0A0D0DBB5</accession>
<protein>
    <submittedName>
        <fullName evidence="2">Uncharacterized protein</fullName>
    </submittedName>
</protein>
<organism evidence="2 3">
    <name type="scientific">Paxillus rubicundulus Ve08.2h10</name>
    <dbReference type="NCBI Taxonomy" id="930991"/>
    <lineage>
        <taxon>Eukaryota</taxon>
        <taxon>Fungi</taxon>
        <taxon>Dikarya</taxon>
        <taxon>Basidiomycota</taxon>
        <taxon>Agaricomycotina</taxon>
        <taxon>Agaricomycetes</taxon>
        <taxon>Agaricomycetidae</taxon>
        <taxon>Boletales</taxon>
        <taxon>Paxilineae</taxon>
        <taxon>Paxillaceae</taxon>
        <taxon>Paxillus</taxon>
    </lineage>
</organism>
<sequence>MTFGGKLLNLGPGFCSPKVLLNAVDHFSAYNAATSAGRALQHQLEKIMDKVHHEELEAHKSQFNSGQPLEDNDPPEDLDVDVDLDEVPDDEPMPPFLFEPSEDNPDLFHCNETLQEQYWDLSDFPPHFIAIYACASWLHLQFHLP</sequence>
<reference evidence="3" key="2">
    <citation type="submission" date="2015-01" db="EMBL/GenBank/DDBJ databases">
        <title>Evolutionary Origins and Diversification of the Mycorrhizal Mutualists.</title>
        <authorList>
            <consortium name="DOE Joint Genome Institute"/>
            <consortium name="Mycorrhizal Genomics Consortium"/>
            <person name="Kohler A."/>
            <person name="Kuo A."/>
            <person name="Nagy L.G."/>
            <person name="Floudas D."/>
            <person name="Copeland A."/>
            <person name="Barry K.W."/>
            <person name="Cichocki N."/>
            <person name="Veneault-Fourrey C."/>
            <person name="LaButti K."/>
            <person name="Lindquist E.A."/>
            <person name="Lipzen A."/>
            <person name="Lundell T."/>
            <person name="Morin E."/>
            <person name="Murat C."/>
            <person name="Riley R."/>
            <person name="Ohm R."/>
            <person name="Sun H."/>
            <person name="Tunlid A."/>
            <person name="Henrissat B."/>
            <person name="Grigoriev I.V."/>
            <person name="Hibbett D.S."/>
            <person name="Martin F."/>
        </authorList>
    </citation>
    <scope>NUCLEOTIDE SEQUENCE [LARGE SCALE GENOMIC DNA]</scope>
    <source>
        <strain evidence="3">Ve08.2h10</strain>
    </source>
</reference>